<gene>
    <name evidence="1" type="ORF">AVEN_174815_1</name>
</gene>
<comment type="caution">
    <text evidence="1">The sequence shown here is derived from an EMBL/GenBank/DDBJ whole genome shotgun (WGS) entry which is preliminary data.</text>
</comment>
<dbReference type="EMBL" id="BGPR01010225">
    <property type="protein sequence ID" value="GBN44963.1"/>
    <property type="molecule type" value="Genomic_DNA"/>
</dbReference>
<evidence type="ECO:0000313" key="1">
    <source>
        <dbReference type="EMBL" id="GBN44963.1"/>
    </source>
</evidence>
<dbReference type="AlphaFoldDB" id="A0A4Y2P1W2"/>
<evidence type="ECO:0000313" key="2">
    <source>
        <dbReference type="Proteomes" id="UP000499080"/>
    </source>
</evidence>
<accession>A0A4Y2P1W2</accession>
<dbReference type="Proteomes" id="UP000499080">
    <property type="component" value="Unassembled WGS sequence"/>
</dbReference>
<keyword evidence="2" id="KW-1185">Reference proteome</keyword>
<reference evidence="1 2" key="1">
    <citation type="journal article" date="2019" name="Sci. Rep.">
        <title>Orb-weaving spider Araneus ventricosus genome elucidates the spidroin gene catalogue.</title>
        <authorList>
            <person name="Kono N."/>
            <person name="Nakamura H."/>
            <person name="Ohtoshi R."/>
            <person name="Moran D.A.P."/>
            <person name="Shinohara A."/>
            <person name="Yoshida Y."/>
            <person name="Fujiwara M."/>
            <person name="Mori M."/>
            <person name="Tomita M."/>
            <person name="Arakawa K."/>
        </authorList>
    </citation>
    <scope>NUCLEOTIDE SEQUENCE [LARGE SCALE GENOMIC DNA]</scope>
</reference>
<sequence>MAKAAEVKFELRTKELQRYKKQDIEGLNDLKFWGELRIYIEGLKSDLRDSYLACGDESDDLYQSFMGAKDMTIYILAKISA</sequence>
<protein>
    <submittedName>
        <fullName evidence="1">Uncharacterized protein</fullName>
    </submittedName>
</protein>
<proteinExistence type="predicted"/>
<organism evidence="1 2">
    <name type="scientific">Araneus ventricosus</name>
    <name type="common">Orbweaver spider</name>
    <name type="synonym">Epeira ventricosa</name>
    <dbReference type="NCBI Taxonomy" id="182803"/>
    <lineage>
        <taxon>Eukaryota</taxon>
        <taxon>Metazoa</taxon>
        <taxon>Ecdysozoa</taxon>
        <taxon>Arthropoda</taxon>
        <taxon>Chelicerata</taxon>
        <taxon>Arachnida</taxon>
        <taxon>Araneae</taxon>
        <taxon>Araneomorphae</taxon>
        <taxon>Entelegynae</taxon>
        <taxon>Araneoidea</taxon>
        <taxon>Araneidae</taxon>
        <taxon>Araneus</taxon>
    </lineage>
</organism>
<name>A0A4Y2P1W2_ARAVE</name>